<dbReference type="InterPro" id="IPR003607">
    <property type="entry name" value="HD/PDEase_dom"/>
</dbReference>
<dbReference type="PROSITE" id="PS51833">
    <property type="entry name" value="HDOD"/>
    <property type="match status" value="1"/>
</dbReference>
<dbReference type="InterPro" id="IPR013976">
    <property type="entry name" value="HDOD"/>
</dbReference>
<protein>
    <recommendedName>
        <fullName evidence="1">HDOD domain-containing protein</fullName>
    </recommendedName>
</protein>
<gene>
    <name evidence="2" type="ORF">SDC9_146378</name>
</gene>
<dbReference type="AlphaFoldDB" id="A0A645EB31"/>
<dbReference type="SUPFAM" id="SSF109604">
    <property type="entry name" value="HD-domain/PDEase-like"/>
    <property type="match status" value="1"/>
</dbReference>
<sequence length="287" mass="32529">MKSIDIKKVIDRVEAFPTLPTIYTSLLEVTSNPHSTVQDIANVVMQDQAAVIKTLKLVNSPIYGIATRVTTISKSIMFLGVNEIKNIVLALSIIDLFSHSNENINKYMLEVWKHSIAVGVITLILGEILKIGNLEDYFIAGLTHDIGKLFFMTYYVEEYSYLISKVYEENLDLHTVEKETFGLNHDDIGELLSKKRKLPDLMQHSIKFHHKGGMGNNSDKLVACVHLANTIAKCMHLGKSFENEIVQPDYEIWNILNFPVDTSIHLLRDKILAVYQKSISILILNKE</sequence>
<dbReference type="InterPro" id="IPR052340">
    <property type="entry name" value="RNase_Y/CdgJ"/>
</dbReference>
<evidence type="ECO:0000313" key="2">
    <source>
        <dbReference type="EMBL" id="MPM99187.1"/>
    </source>
</evidence>
<feature type="domain" description="HDOD" evidence="1">
    <location>
        <begin position="16"/>
        <end position="212"/>
    </location>
</feature>
<dbReference type="EMBL" id="VSSQ01045292">
    <property type="protein sequence ID" value="MPM99187.1"/>
    <property type="molecule type" value="Genomic_DNA"/>
</dbReference>
<dbReference type="Pfam" id="PF08668">
    <property type="entry name" value="HDOD"/>
    <property type="match status" value="1"/>
</dbReference>
<organism evidence="2">
    <name type="scientific">bioreactor metagenome</name>
    <dbReference type="NCBI Taxonomy" id="1076179"/>
    <lineage>
        <taxon>unclassified sequences</taxon>
        <taxon>metagenomes</taxon>
        <taxon>ecological metagenomes</taxon>
    </lineage>
</organism>
<dbReference type="PANTHER" id="PTHR33525">
    <property type="match status" value="1"/>
</dbReference>
<name>A0A645EB31_9ZZZZ</name>
<accession>A0A645EB31</accession>
<comment type="caution">
    <text evidence="2">The sequence shown here is derived from an EMBL/GenBank/DDBJ whole genome shotgun (WGS) entry which is preliminary data.</text>
</comment>
<dbReference type="CDD" id="cd00077">
    <property type="entry name" value="HDc"/>
    <property type="match status" value="1"/>
</dbReference>
<dbReference type="PANTHER" id="PTHR33525:SF3">
    <property type="entry name" value="RIBONUCLEASE Y"/>
    <property type="match status" value="1"/>
</dbReference>
<evidence type="ECO:0000259" key="1">
    <source>
        <dbReference type="PROSITE" id="PS51833"/>
    </source>
</evidence>
<dbReference type="Gene3D" id="1.10.3210.10">
    <property type="entry name" value="Hypothetical protein af1432"/>
    <property type="match status" value="1"/>
</dbReference>
<reference evidence="2" key="1">
    <citation type="submission" date="2019-08" db="EMBL/GenBank/DDBJ databases">
        <authorList>
            <person name="Kucharzyk K."/>
            <person name="Murdoch R.W."/>
            <person name="Higgins S."/>
            <person name="Loffler F."/>
        </authorList>
    </citation>
    <scope>NUCLEOTIDE SEQUENCE</scope>
</reference>
<proteinExistence type="predicted"/>